<keyword evidence="2" id="KW-1185">Reference proteome</keyword>
<gene>
    <name evidence="1" type="ORF">FB391_0550</name>
</gene>
<sequence>MRRLRVGAAVAAAVLVVLALTGCTRGSGYGYGDRATQPEVSCDDVAASVVQRERTGDTAGEINDELQYLSDNCGDAYDIVAGYLSARATPAEFRLESCAEWDQRIRPEAIELLRQDQLCSDAAAPAGGATAAQPGSIPWDQAVNHTGSTQYVCGPLVNSGTDQDDVFLNLGRGYPDAGRFTIVLWDVGGIEPLSPGTTLCATGPVTLYEGVAEIELYDVGQVEVWE</sequence>
<evidence type="ECO:0000313" key="2">
    <source>
        <dbReference type="Proteomes" id="UP000320235"/>
    </source>
</evidence>
<dbReference type="PROSITE" id="PS51257">
    <property type="entry name" value="PROKAR_LIPOPROTEIN"/>
    <property type="match status" value="1"/>
</dbReference>
<comment type="caution">
    <text evidence="1">The sequence shown here is derived from an EMBL/GenBank/DDBJ whole genome shotgun (WGS) entry which is preliminary data.</text>
</comment>
<accession>A0A543FK61</accession>
<evidence type="ECO:0000313" key="1">
    <source>
        <dbReference type="EMBL" id="TQM34263.1"/>
    </source>
</evidence>
<proteinExistence type="predicted"/>
<name>A0A543FK61_9MICO</name>
<reference evidence="1 2" key="1">
    <citation type="submission" date="2019-06" db="EMBL/GenBank/DDBJ databases">
        <title>Sequencing the genomes of 1000 actinobacteria strains.</title>
        <authorList>
            <person name="Klenk H.-P."/>
        </authorList>
    </citation>
    <scope>NUCLEOTIDE SEQUENCE [LARGE SCALE GENOMIC DNA]</scope>
    <source>
        <strain evidence="1 2">DSM 105492</strain>
    </source>
</reference>
<dbReference type="AlphaFoldDB" id="A0A543FK61"/>
<organism evidence="1 2">
    <name type="scientific">Microbacterium kyungheense</name>
    <dbReference type="NCBI Taxonomy" id="1263636"/>
    <lineage>
        <taxon>Bacteria</taxon>
        <taxon>Bacillati</taxon>
        <taxon>Actinomycetota</taxon>
        <taxon>Actinomycetes</taxon>
        <taxon>Micrococcales</taxon>
        <taxon>Microbacteriaceae</taxon>
        <taxon>Microbacterium</taxon>
    </lineage>
</organism>
<dbReference type="Proteomes" id="UP000320235">
    <property type="component" value="Unassembled WGS sequence"/>
</dbReference>
<dbReference type="EMBL" id="VFPE01000001">
    <property type="protein sequence ID" value="TQM34263.1"/>
    <property type="molecule type" value="Genomic_DNA"/>
</dbReference>
<protein>
    <submittedName>
        <fullName evidence="1">Uncharacterized protein</fullName>
    </submittedName>
</protein>